<dbReference type="EMBL" id="AAXF02000048">
    <property type="protein sequence ID" value="EDO11782.1"/>
    <property type="molecule type" value="Genomic_DNA"/>
</dbReference>
<name>A0AAN3D895_BACO1</name>
<protein>
    <submittedName>
        <fullName evidence="1">Uncharacterized protein</fullName>
    </submittedName>
</protein>
<sequence>MTSHNHGTQDRKVTALKFPCGLSAVTFSVSVNPDSQVSHLSYIQVWLTQST</sequence>
<proteinExistence type="predicted"/>
<comment type="caution">
    <text evidence="1">The sequence shown here is derived from an EMBL/GenBank/DDBJ whole genome shotgun (WGS) entry which is preliminary data.</text>
</comment>
<dbReference type="Proteomes" id="UP000005475">
    <property type="component" value="Unassembled WGS sequence"/>
</dbReference>
<reference evidence="2" key="2">
    <citation type="submission" date="2007-04" db="EMBL/GenBank/DDBJ databases">
        <title>Draft genome sequence of Bacteroides ovatus (ATCC 8483).</title>
        <authorList>
            <person name="Sudarsanam P."/>
            <person name="Ley R."/>
            <person name="Guruge J."/>
            <person name="Turnbaugh P.J."/>
            <person name="Mahowald M."/>
            <person name="Liep D."/>
            <person name="Gordon J."/>
        </authorList>
    </citation>
    <scope>NUCLEOTIDE SEQUENCE [LARGE SCALE GENOMIC DNA]</scope>
    <source>
        <strain evidence="2">ATCC 8483 / DSM 1896 / JCM 5824 / BCRC 10623 / CCUG 4943 / NCTC 11153</strain>
    </source>
</reference>
<dbReference type="AlphaFoldDB" id="A0AAN3D895"/>
<evidence type="ECO:0000313" key="2">
    <source>
        <dbReference type="Proteomes" id="UP000005475"/>
    </source>
</evidence>
<organism evidence="1 2">
    <name type="scientific">Bacteroides ovatus (strain ATCC 8483 / DSM 1896 / JCM 5824 / BCRC 10623 / CCUG 4943 / NCTC 11153)</name>
    <dbReference type="NCBI Taxonomy" id="411476"/>
    <lineage>
        <taxon>Bacteria</taxon>
        <taxon>Pseudomonadati</taxon>
        <taxon>Bacteroidota</taxon>
        <taxon>Bacteroidia</taxon>
        <taxon>Bacteroidales</taxon>
        <taxon>Bacteroidaceae</taxon>
        <taxon>Bacteroides</taxon>
    </lineage>
</organism>
<accession>A0AAN3D895</accession>
<evidence type="ECO:0000313" key="1">
    <source>
        <dbReference type="EMBL" id="EDO11782.1"/>
    </source>
</evidence>
<gene>
    <name evidence="1" type="ORF">BACOVA_02276</name>
</gene>
<reference evidence="1 2" key="1">
    <citation type="submission" date="2007-03" db="EMBL/GenBank/DDBJ databases">
        <authorList>
            <person name="Fulton L."/>
            <person name="Clifton S."/>
            <person name="Fulton B."/>
            <person name="Xu J."/>
            <person name="Minx P."/>
            <person name="Pepin K.H."/>
            <person name="Johnson M."/>
            <person name="Thiruvilangam P."/>
            <person name="Bhonagiri V."/>
            <person name="Nash W.E."/>
            <person name="Mardis E.R."/>
            <person name="Wilson R.K."/>
        </authorList>
    </citation>
    <scope>NUCLEOTIDE SEQUENCE [LARGE SCALE GENOMIC DNA]</scope>
    <source>
        <strain evidence="2">ATCC 8483 / DSM 1896 / JCM 5824 / BCRC 10623 / CCUG 4943 / NCTC 11153</strain>
    </source>
</reference>